<dbReference type="InterPro" id="IPR018309">
    <property type="entry name" value="Tscrpt_reg_PadR_C"/>
</dbReference>
<evidence type="ECO:0000259" key="1">
    <source>
        <dbReference type="Pfam" id="PF03551"/>
    </source>
</evidence>
<dbReference type="Gene3D" id="1.10.10.10">
    <property type="entry name" value="Winged helix-like DNA-binding domain superfamily/Winged helix DNA-binding domain"/>
    <property type="match status" value="1"/>
</dbReference>
<dbReference type="PANTHER" id="PTHR43252:SF2">
    <property type="entry name" value="TRANSCRIPTION REGULATOR, PADR-LIKE FAMILY"/>
    <property type="match status" value="1"/>
</dbReference>
<feature type="domain" description="Transcription regulator PadR N-terminal" evidence="1">
    <location>
        <begin position="10"/>
        <end position="83"/>
    </location>
</feature>
<protein>
    <submittedName>
        <fullName evidence="3">PadR family transcriptional regulator</fullName>
    </submittedName>
</protein>
<dbReference type="InterPro" id="IPR036390">
    <property type="entry name" value="WH_DNA-bd_sf"/>
</dbReference>
<organism evidence="3 4">
    <name type="scientific">Lottiidibacillus patelloidae</name>
    <dbReference type="NCBI Taxonomy" id="2670334"/>
    <lineage>
        <taxon>Bacteria</taxon>
        <taxon>Bacillati</taxon>
        <taxon>Bacillota</taxon>
        <taxon>Bacilli</taxon>
        <taxon>Bacillales</taxon>
        <taxon>Bacillaceae</taxon>
        <taxon>Lottiidibacillus</taxon>
    </lineage>
</organism>
<dbReference type="AlphaFoldDB" id="A0A263BYA4"/>
<dbReference type="EMBL" id="NPIA01000001">
    <property type="protein sequence ID" value="OZM58699.1"/>
    <property type="molecule type" value="Genomic_DNA"/>
</dbReference>
<evidence type="ECO:0000259" key="2">
    <source>
        <dbReference type="Pfam" id="PF10400"/>
    </source>
</evidence>
<dbReference type="PANTHER" id="PTHR43252">
    <property type="entry name" value="TRANSCRIPTIONAL REGULATOR YQJI"/>
    <property type="match status" value="1"/>
</dbReference>
<dbReference type="Pfam" id="PF03551">
    <property type="entry name" value="PadR"/>
    <property type="match status" value="1"/>
</dbReference>
<dbReference type="InterPro" id="IPR036388">
    <property type="entry name" value="WH-like_DNA-bd_sf"/>
</dbReference>
<comment type="caution">
    <text evidence="3">The sequence shown here is derived from an EMBL/GenBank/DDBJ whole genome shotgun (WGS) entry which is preliminary data.</text>
</comment>
<evidence type="ECO:0000313" key="3">
    <source>
        <dbReference type="EMBL" id="OZM58699.1"/>
    </source>
</evidence>
<sequence>MKNMSLRYALLGLLGEQPYTGYELKQRFQMKMVHFWNAHHTQIYRELNKMEQEGLVTAEIVKQDENPDKKVYTLQEKGKSVLTTWLLNKEVSPPKIKDEMLLRVSLFQFIPEEEAIGFLQESKAHHEQVLNHITMWKEETYNEEVMEERIGEYLTTEYGLLYMKNWITWCDWAIEKLEKRQEKK</sequence>
<accession>A0A263BYA4</accession>
<dbReference type="Proteomes" id="UP000217083">
    <property type="component" value="Unassembled WGS sequence"/>
</dbReference>
<dbReference type="Gene3D" id="6.10.140.190">
    <property type="match status" value="1"/>
</dbReference>
<gene>
    <name evidence="3" type="ORF">CIB95_03785</name>
</gene>
<reference evidence="3 4" key="2">
    <citation type="submission" date="2017-09" db="EMBL/GenBank/DDBJ databases">
        <title>Bacillus patelloidae sp. nov., isolated from the intestinal tract of a marine limpet.</title>
        <authorList>
            <person name="Liu R."/>
            <person name="Dong C."/>
            <person name="Shao Z."/>
        </authorList>
    </citation>
    <scope>NUCLEOTIDE SEQUENCE [LARGE SCALE GENOMIC DNA]</scope>
    <source>
        <strain evidence="3 4">SA5d-4</strain>
    </source>
</reference>
<proteinExistence type="predicted"/>
<name>A0A263BYA4_9BACI</name>
<keyword evidence="4" id="KW-1185">Reference proteome</keyword>
<dbReference type="Pfam" id="PF10400">
    <property type="entry name" value="Vir_act_alpha_C"/>
    <property type="match status" value="1"/>
</dbReference>
<dbReference type="InterPro" id="IPR005149">
    <property type="entry name" value="Tscrpt_reg_PadR_N"/>
</dbReference>
<reference evidence="4" key="1">
    <citation type="submission" date="2017-08" db="EMBL/GenBank/DDBJ databases">
        <authorList>
            <person name="Huang Z."/>
        </authorList>
    </citation>
    <scope>NUCLEOTIDE SEQUENCE [LARGE SCALE GENOMIC DNA]</scope>
    <source>
        <strain evidence="4">SA5d-4</strain>
    </source>
</reference>
<evidence type="ECO:0000313" key="4">
    <source>
        <dbReference type="Proteomes" id="UP000217083"/>
    </source>
</evidence>
<feature type="domain" description="Transcription regulator PadR C-terminal" evidence="2">
    <location>
        <begin position="96"/>
        <end position="178"/>
    </location>
</feature>
<dbReference type="SUPFAM" id="SSF46785">
    <property type="entry name" value="Winged helix' DNA-binding domain"/>
    <property type="match status" value="1"/>
</dbReference>